<reference evidence="3" key="2">
    <citation type="submission" date="2023-02" db="EMBL/GenBank/DDBJ databases">
        <authorList>
            <consortium name="DOE Joint Genome Institute"/>
            <person name="Mondo S.J."/>
            <person name="Chang Y."/>
            <person name="Wang Y."/>
            <person name="Ahrendt S."/>
            <person name="Andreopoulos W."/>
            <person name="Barry K."/>
            <person name="Beard J."/>
            <person name="Benny G.L."/>
            <person name="Blankenship S."/>
            <person name="Bonito G."/>
            <person name="Cuomo C."/>
            <person name="Desiro A."/>
            <person name="Gervers K.A."/>
            <person name="Hundley H."/>
            <person name="Kuo A."/>
            <person name="LaButti K."/>
            <person name="Lang B.F."/>
            <person name="Lipzen A."/>
            <person name="O'Donnell K."/>
            <person name="Pangilinan J."/>
            <person name="Reynolds N."/>
            <person name="Sandor L."/>
            <person name="Smith M.W."/>
            <person name="Tsang A."/>
            <person name="Grigoriev I.V."/>
            <person name="Stajich J.E."/>
            <person name="Spatafora J.W."/>
        </authorList>
    </citation>
    <scope>NUCLEOTIDE SEQUENCE</scope>
    <source>
        <strain evidence="3">RSA 2281</strain>
    </source>
</reference>
<protein>
    <submittedName>
        <fullName evidence="3">Uncharacterized protein</fullName>
    </submittedName>
</protein>
<dbReference type="AlphaFoldDB" id="A0AAD5JK80"/>
<gene>
    <name evidence="3" type="ORF">BDA99DRAFT_333996</name>
</gene>
<evidence type="ECO:0000313" key="4">
    <source>
        <dbReference type="Proteomes" id="UP001209540"/>
    </source>
</evidence>
<feature type="transmembrane region" description="Helical" evidence="1">
    <location>
        <begin position="152"/>
        <end position="175"/>
    </location>
</feature>
<keyword evidence="1" id="KW-1133">Transmembrane helix</keyword>
<reference evidence="3" key="1">
    <citation type="journal article" date="2022" name="IScience">
        <title>Evolution of zygomycete secretomes and the origins of terrestrial fungal ecologies.</title>
        <authorList>
            <person name="Chang Y."/>
            <person name="Wang Y."/>
            <person name="Mondo S."/>
            <person name="Ahrendt S."/>
            <person name="Andreopoulos W."/>
            <person name="Barry K."/>
            <person name="Beard J."/>
            <person name="Benny G.L."/>
            <person name="Blankenship S."/>
            <person name="Bonito G."/>
            <person name="Cuomo C."/>
            <person name="Desiro A."/>
            <person name="Gervers K.A."/>
            <person name="Hundley H."/>
            <person name="Kuo A."/>
            <person name="LaButti K."/>
            <person name="Lang B.F."/>
            <person name="Lipzen A."/>
            <person name="O'Donnell K."/>
            <person name="Pangilinan J."/>
            <person name="Reynolds N."/>
            <person name="Sandor L."/>
            <person name="Smith M.E."/>
            <person name="Tsang A."/>
            <person name="Grigoriev I.V."/>
            <person name="Stajich J.E."/>
            <person name="Spatafora J.W."/>
        </authorList>
    </citation>
    <scope>NUCLEOTIDE SEQUENCE</scope>
    <source>
        <strain evidence="3">RSA 2281</strain>
    </source>
</reference>
<feature type="signal peptide" evidence="2">
    <location>
        <begin position="1"/>
        <end position="15"/>
    </location>
</feature>
<accession>A0AAD5JK80</accession>
<keyword evidence="1" id="KW-0472">Membrane</keyword>
<dbReference type="EMBL" id="JAIXMP010000075">
    <property type="protein sequence ID" value="KAI9243326.1"/>
    <property type="molecule type" value="Genomic_DNA"/>
</dbReference>
<evidence type="ECO:0000256" key="1">
    <source>
        <dbReference type="SAM" id="Phobius"/>
    </source>
</evidence>
<dbReference type="Proteomes" id="UP001209540">
    <property type="component" value="Unassembled WGS sequence"/>
</dbReference>
<sequence length="185" mass="21684">MLMPILLLFQGVIFFEVLVKEKHRFLPPPLAIPMFADENLVSHLFYQYIWVFTLLEKKGKNKIKTLPSCSSSCSSSIILSPFTFNLLPFILWSFSEGTLSPVTVASSIHPPSSVEKVHSIINFSVDKLIMINKNMTIHHLSYKKTKFINIYPMYYCCCYYFYCCQLEILFLYQLYKFPHIIQSFY</sequence>
<organism evidence="3 4">
    <name type="scientific">Phascolomyces articulosus</name>
    <dbReference type="NCBI Taxonomy" id="60185"/>
    <lineage>
        <taxon>Eukaryota</taxon>
        <taxon>Fungi</taxon>
        <taxon>Fungi incertae sedis</taxon>
        <taxon>Mucoromycota</taxon>
        <taxon>Mucoromycotina</taxon>
        <taxon>Mucoromycetes</taxon>
        <taxon>Mucorales</taxon>
        <taxon>Lichtheimiaceae</taxon>
        <taxon>Phascolomyces</taxon>
    </lineage>
</organism>
<comment type="caution">
    <text evidence="3">The sequence shown here is derived from an EMBL/GenBank/DDBJ whole genome shotgun (WGS) entry which is preliminary data.</text>
</comment>
<name>A0AAD5JK80_9FUNG</name>
<keyword evidence="4" id="KW-1185">Reference proteome</keyword>
<feature type="chain" id="PRO_5042233807" evidence="2">
    <location>
        <begin position="16"/>
        <end position="185"/>
    </location>
</feature>
<evidence type="ECO:0000313" key="3">
    <source>
        <dbReference type="EMBL" id="KAI9243326.1"/>
    </source>
</evidence>
<keyword evidence="1" id="KW-0812">Transmembrane</keyword>
<proteinExistence type="predicted"/>
<evidence type="ECO:0000256" key="2">
    <source>
        <dbReference type="SAM" id="SignalP"/>
    </source>
</evidence>
<keyword evidence="2" id="KW-0732">Signal</keyword>